<sequence length="90" mass="10632">MQNDSEFAVTFKILECFPAVFSSECVRELQVDVDFPGSDILQILSPDVHHCQRACTQHHSCLFFTFIRPEWNWDKRQFYCYLKHTDSGKL</sequence>
<reference evidence="4" key="1">
    <citation type="journal article" date="2023" name="Science">
        <title>Genome structures resolve the early diversification of teleost fishes.</title>
        <authorList>
            <person name="Parey E."/>
            <person name="Louis A."/>
            <person name="Montfort J."/>
            <person name="Bouchez O."/>
            <person name="Roques C."/>
            <person name="Iampietro C."/>
            <person name="Lluch J."/>
            <person name="Castinel A."/>
            <person name="Donnadieu C."/>
            <person name="Desvignes T."/>
            <person name="Floi Bucao C."/>
            <person name="Jouanno E."/>
            <person name="Wen M."/>
            <person name="Mejri S."/>
            <person name="Dirks R."/>
            <person name="Jansen H."/>
            <person name="Henkel C."/>
            <person name="Chen W.J."/>
            <person name="Zahm M."/>
            <person name="Cabau C."/>
            <person name="Klopp C."/>
            <person name="Thompson A.W."/>
            <person name="Robinson-Rechavi M."/>
            <person name="Braasch I."/>
            <person name="Lecointre G."/>
            <person name="Bobe J."/>
            <person name="Postlethwait J.H."/>
            <person name="Berthelot C."/>
            <person name="Roest Crollius H."/>
            <person name="Guiguen Y."/>
        </authorList>
    </citation>
    <scope>NUCLEOTIDE SEQUENCE</scope>
    <source>
        <strain evidence="4">WJC10195</strain>
    </source>
</reference>
<evidence type="ECO:0000313" key="4">
    <source>
        <dbReference type="EMBL" id="KAJ8334664.1"/>
    </source>
</evidence>
<keyword evidence="2" id="KW-1015">Disulfide bond</keyword>
<dbReference type="InterPro" id="IPR003609">
    <property type="entry name" value="Pan_app"/>
</dbReference>
<gene>
    <name evidence="4" type="ORF">SKAU_G00403030</name>
</gene>
<evidence type="ECO:0000313" key="5">
    <source>
        <dbReference type="Proteomes" id="UP001152622"/>
    </source>
</evidence>
<dbReference type="CDD" id="cd01100">
    <property type="entry name" value="APPLE_Factor_XI_like"/>
    <property type="match status" value="1"/>
</dbReference>
<dbReference type="PROSITE" id="PS50948">
    <property type="entry name" value="PAN"/>
    <property type="match status" value="1"/>
</dbReference>
<comment type="caution">
    <text evidence="4">The sequence shown here is derived from an EMBL/GenBank/DDBJ whole genome shotgun (WGS) entry which is preliminary data.</text>
</comment>
<dbReference type="Proteomes" id="UP001152622">
    <property type="component" value="Chromosome 21"/>
</dbReference>
<dbReference type="PRINTS" id="PR00005">
    <property type="entry name" value="APPLEDOMAIN"/>
</dbReference>
<accession>A0A9Q1ICI4</accession>
<dbReference type="Pfam" id="PF14295">
    <property type="entry name" value="PAN_4"/>
    <property type="match status" value="1"/>
</dbReference>
<evidence type="ECO:0000259" key="3">
    <source>
        <dbReference type="PROSITE" id="PS50948"/>
    </source>
</evidence>
<protein>
    <recommendedName>
        <fullName evidence="3">Apple domain-containing protein</fullName>
    </recommendedName>
</protein>
<dbReference type="GO" id="GO:0006508">
    <property type="term" value="P:proteolysis"/>
    <property type="evidence" value="ECO:0007669"/>
    <property type="project" value="InterPro"/>
</dbReference>
<dbReference type="OrthoDB" id="9448935at2759"/>
<keyword evidence="1" id="KW-0677">Repeat</keyword>
<keyword evidence="5" id="KW-1185">Reference proteome</keyword>
<evidence type="ECO:0000256" key="1">
    <source>
        <dbReference type="ARBA" id="ARBA00022737"/>
    </source>
</evidence>
<dbReference type="InterPro" id="IPR000177">
    <property type="entry name" value="Apple"/>
</dbReference>
<dbReference type="SMART" id="SM00223">
    <property type="entry name" value="APPLE"/>
    <property type="match status" value="1"/>
</dbReference>
<dbReference type="GO" id="GO:0005576">
    <property type="term" value="C:extracellular region"/>
    <property type="evidence" value="ECO:0007669"/>
    <property type="project" value="InterPro"/>
</dbReference>
<dbReference type="EMBL" id="JAINUF010000021">
    <property type="protein sequence ID" value="KAJ8334664.1"/>
    <property type="molecule type" value="Genomic_DNA"/>
</dbReference>
<dbReference type="AlphaFoldDB" id="A0A9Q1ICI4"/>
<name>A0A9Q1ICI4_SYNKA</name>
<dbReference type="Gene3D" id="3.50.4.10">
    <property type="entry name" value="Hepatocyte Growth Factor"/>
    <property type="match status" value="1"/>
</dbReference>
<proteinExistence type="predicted"/>
<organism evidence="4 5">
    <name type="scientific">Synaphobranchus kaupii</name>
    <name type="common">Kaup's arrowtooth eel</name>
    <dbReference type="NCBI Taxonomy" id="118154"/>
    <lineage>
        <taxon>Eukaryota</taxon>
        <taxon>Metazoa</taxon>
        <taxon>Chordata</taxon>
        <taxon>Craniata</taxon>
        <taxon>Vertebrata</taxon>
        <taxon>Euteleostomi</taxon>
        <taxon>Actinopterygii</taxon>
        <taxon>Neopterygii</taxon>
        <taxon>Teleostei</taxon>
        <taxon>Anguilliformes</taxon>
        <taxon>Synaphobranchidae</taxon>
        <taxon>Synaphobranchus</taxon>
    </lineage>
</organism>
<feature type="domain" description="Apple" evidence="3">
    <location>
        <begin position="25"/>
        <end position="90"/>
    </location>
</feature>
<evidence type="ECO:0000256" key="2">
    <source>
        <dbReference type="ARBA" id="ARBA00023157"/>
    </source>
</evidence>